<dbReference type="EMBL" id="CADEPM010000001">
    <property type="protein sequence ID" value="CAB3396702.1"/>
    <property type="molecule type" value="Genomic_DNA"/>
</dbReference>
<proteinExistence type="predicted"/>
<evidence type="ECO:0000313" key="2">
    <source>
        <dbReference type="EMBL" id="CAB3396702.1"/>
    </source>
</evidence>
<gene>
    <name evidence="2" type="ORF">CBOVIS_LOCUS218</name>
</gene>
<feature type="compositionally biased region" description="Acidic residues" evidence="1">
    <location>
        <begin position="36"/>
        <end position="52"/>
    </location>
</feature>
<feature type="region of interest" description="Disordered" evidence="1">
    <location>
        <begin position="27"/>
        <end position="57"/>
    </location>
</feature>
<sequence>MFGVHGHQTNDDAQTNHKYYSADINNVDSATHNSNSDDDTLDESPINDDTLDESSINDNSVNWYTSADYDDNPSNVYIACCCPPPYINWSPADESIPPASLCQEGFSRQLHCGDSTDEGSVVLFNVVKNQPFYNTSYLLGDTSLRTVTITCRRSERLWANSVNSRLIENIQCARPVLAGANIYTISSTA</sequence>
<keyword evidence="3" id="KW-1185">Reference proteome</keyword>
<evidence type="ECO:0000256" key="1">
    <source>
        <dbReference type="SAM" id="MobiDB-lite"/>
    </source>
</evidence>
<protein>
    <submittedName>
        <fullName evidence="2">Uncharacterized protein</fullName>
    </submittedName>
</protein>
<accession>A0A8S1E9L2</accession>
<dbReference type="AlphaFoldDB" id="A0A8S1E9L2"/>
<comment type="caution">
    <text evidence="2">The sequence shown here is derived from an EMBL/GenBank/DDBJ whole genome shotgun (WGS) entry which is preliminary data.</text>
</comment>
<dbReference type="Proteomes" id="UP000494206">
    <property type="component" value="Unassembled WGS sequence"/>
</dbReference>
<name>A0A8S1E9L2_9PELO</name>
<evidence type="ECO:0000313" key="3">
    <source>
        <dbReference type="Proteomes" id="UP000494206"/>
    </source>
</evidence>
<reference evidence="2 3" key="1">
    <citation type="submission" date="2020-04" db="EMBL/GenBank/DDBJ databases">
        <authorList>
            <person name="Laetsch R D."/>
            <person name="Stevens L."/>
            <person name="Kumar S."/>
            <person name="Blaxter L. M."/>
        </authorList>
    </citation>
    <scope>NUCLEOTIDE SEQUENCE [LARGE SCALE GENOMIC DNA]</scope>
</reference>
<organism evidence="2 3">
    <name type="scientific">Caenorhabditis bovis</name>
    <dbReference type="NCBI Taxonomy" id="2654633"/>
    <lineage>
        <taxon>Eukaryota</taxon>
        <taxon>Metazoa</taxon>
        <taxon>Ecdysozoa</taxon>
        <taxon>Nematoda</taxon>
        <taxon>Chromadorea</taxon>
        <taxon>Rhabditida</taxon>
        <taxon>Rhabditina</taxon>
        <taxon>Rhabditomorpha</taxon>
        <taxon>Rhabditoidea</taxon>
        <taxon>Rhabditidae</taxon>
        <taxon>Peloderinae</taxon>
        <taxon>Caenorhabditis</taxon>
    </lineage>
</organism>